<evidence type="ECO:0000256" key="7">
    <source>
        <dbReference type="PIRNR" id="PIRNR000124"/>
    </source>
</evidence>
<dbReference type="Pfam" id="PF00984">
    <property type="entry name" value="UDPG_MGDP_dh"/>
    <property type="match status" value="1"/>
</dbReference>
<dbReference type="SUPFAM" id="SSF51735">
    <property type="entry name" value="NAD(P)-binding Rossmann-fold domains"/>
    <property type="match status" value="1"/>
</dbReference>
<evidence type="ECO:0000256" key="10">
    <source>
        <dbReference type="PIRSR" id="PIRSR500134-3"/>
    </source>
</evidence>
<dbReference type="InterPro" id="IPR014027">
    <property type="entry name" value="UDP-Glc/GDP-Man_DH_C"/>
</dbReference>
<keyword evidence="5 7" id="KW-0520">NAD</keyword>
<feature type="binding site" evidence="10">
    <location>
        <position position="266"/>
    </location>
    <ligand>
        <name>NAD(+)</name>
        <dbReference type="ChEBI" id="CHEBI:57540"/>
    </ligand>
</feature>
<evidence type="ECO:0000256" key="6">
    <source>
        <dbReference type="ARBA" id="ARBA00047473"/>
    </source>
</evidence>
<dbReference type="GO" id="GO:0003979">
    <property type="term" value="F:UDP-glucose 6-dehydrogenase activity"/>
    <property type="evidence" value="ECO:0007669"/>
    <property type="project" value="UniProtKB-EC"/>
</dbReference>
<dbReference type="SUPFAM" id="SSF48179">
    <property type="entry name" value="6-phosphogluconate dehydrogenase C-terminal domain-like"/>
    <property type="match status" value="1"/>
</dbReference>
<name>G9QQS7_9BACI</name>
<keyword evidence="13" id="KW-1185">Reference proteome</keyword>
<evidence type="ECO:0000256" key="1">
    <source>
        <dbReference type="ARBA" id="ARBA00004701"/>
    </source>
</evidence>
<feature type="binding site" evidence="9">
    <location>
        <begin position="252"/>
        <end position="256"/>
    </location>
    <ligand>
        <name>substrate</name>
    </ligand>
</feature>
<dbReference type="InterPro" id="IPR008927">
    <property type="entry name" value="6-PGluconate_DH-like_C_sf"/>
</dbReference>
<dbReference type="PIRSF" id="PIRSF000124">
    <property type="entry name" value="UDPglc_GDPman_dh"/>
    <property type="match status" value="1"/>
</dbReference>
<evidence type="ECO:0000256" key="2">
    <source>
        <dbReference type="ARBA" id="ARBA00006601"/>
    </source>
</evidence>
<evidence type="ECO:0000256" key="9">
    <source>
        <dbReference type="PIRSR" id="PIRSR500134-2"/>
    </source>
</evidence>
<sequence length="437" mass="48521">MNIAVIGAGYVGTTTSVAFANYGHKVYVIENDQEKLKKLKKSILPFYEEGMEELLKKLIAGGNLLFFQNIEEVIDQVEILFITVGTPSLPNGEADLSYVEEAARQIGKLMNEYKAIVIKSTVPIGTGDKIHKIIKAELKKRNKEISFDLISNPEFLREGKALQDALYPERIVIGCETEKAEKVMKDLYKEINSPVVFTTIKDAEMIKYASNAFLATKISFINELARLCDKIGANVIQVAKGMGLDSRIGPHFLQAGIGYGGSCFPKDIKALLALASAKKTPLQILQAVSDVNQTQALWFMEKVEKALGSLSGKRIAVLGLTFKPQTDDIREASSLKIIQYLIENHSYISAYDPQGTEHVKKIYPNVHYTQTPFEALKGADAVLIVTEWKEIVEIDWKKAKNVLSQPYVFDGRNCLNSSALKKLGYHYEGVGTPSFDV</sequence>
<evidence type="ECO:0000256" key="3">
    <source>
        <dbReference type="ARBA" id="ARBA00012954"/>
    </source>
</evidence>
<comment type="caution">
    <text evidence="12">The sequence shown here is derived from an EMBL/GenBank/DDBJ whole genome shotgun (WGS) entry which is preliminary data.</text>
</comment>
<dbReference type="Proteomes" id="UP000011747">
    <property type="component" value="Unassembled WGS sequence"/>
</dbReference>
<dbReference type="Pfam" id="PF03721">
    <property type="entry name" value="UDPG_MGDP_dh_N"/>
    <property type="match status" value="1"/>
</dbReference>
<dbReference type="PATRIC" id="fig|665952.3.peg.3589"/>
<evidence type="ECO:0000259" key="11">
    <source>
        <dbReference type="SMART" id="SM00984"/>
    </source>
</evidence>
<dbReference type="GO" id="GO:0051287">
    <property type="term" value="F:NAD binding"/>
    <property type="evidence" value="ECO:0007669"/>
    <property type="project" value="InterPro"/>
</dbReference>
<feature type="binding site" evidence="9">
    <location>
        <begin position="155"/>
        <end position="158"/>
    </location>
    <ligand>
        <name>substrate</name>
    </ligand>
</feature>
<feature type="domain" description="UDP-glucose/GDP-mannose dehydrogenase C-terminal" evidence="11">
    <location>
        <begin position="316"/>
        <end position="417"/>
    </location>
</feature>
<gene>
    <name evidence="12" type="ORF">HMPREF1015_02350</name>
</gene>
<dbReference type="InterPro" id="IPR014026">
    <property type="entry name" value="UDP-Glc/GDP-Man_DH_dimer"/>
</dbReference>
<feature type="binding site" evidence="10">
    <location>
        <position position="121"/>
    </location>
    <ligand>
        <name>NAD(+)</name>
        <dbReference type="ChEBI" id="CHEBI:57540"/>
    </ligand>
</feature>
<accession>G9QQS7</accession>
<reference evidence="12 13" key="1">
    <citation type="submission" date="2011-09" db="EMBL/GenBank/DDBJ databases">
        <title>The Genome Sequence of Bacillus smithii 7_3_47FAA.</title>
        <authorList>
            <consortium name="The Broad Institute Genome Sequencing Platform"/>
            <person name="Earl A."/>
            <person name="Ward D."/>
            <person name="Feldgarden M."/>
            <person name="Gevers D."/>
            <person name="Daigneault M."/>
            <person name="Strauss J."/>
            <person name="Allen-Vercoe E."/>
            <person name="Young S.K."/>
            <person name="Zeng Q."/>
            <person name="Gargeya S."/>
            <person name="Fitzgerald M."/>
            <person name="Haas B."/>
            <person name="Abouelleil A."/>
            <person name="Alvarado L."/>
            <person name="Arachchi H.M."/>
            <person name="Berlin A."/>
            <person name="Brown A."/>
            <person name="Chapman S.B."/>
            <person name="Chen Z."/>
            <person name="Dunbar C."/>
            <person name="Freedman E."/>
            <person name="Gearin G."/>
            <person name="Goldberg J."/>
            <person name="Griggs A."/>
            <person name="Gujja S."/>
            <person name="Heiman D."/>
            <person name="Howarth C."/>
            <person name="Larson L."/>
            <person name="Lui A."/>
            <person name="MacDonald P.J.P."/>
            <person name="Montmayeur A."/>
            <person name="Murphy C."/>
            <person name="Neiman D."/>
            <person name="Pearson M."/>
            <person name="Priest M."/>
            <person name="Roberts A."/>
            <person name="Saif S."/>
            <person name="Shea T."/>
            <person name="Shenoy N."/>
            <person name="Sisk P."/>
            <person name="Stolte C."/>
            <person name="Sykes S."/>
            <person name="Wortman J."/>
            <person name="Nusbaum C."/>
            <person name="Birren B."/>
        </authorList>
    </citation>
    <scope>NUCLEOTIDE SEQUENCE [LARGE SCALE GENOMIC DNA]</scope>
    <source>
        <strain evidence="12 13">7_3_47FAA</strain>
    </source>
</reference>
<evidence type="ECO:0000256" key="8">
    <source>
        <dbReference type="PIRSR" id="PIRSR500134-1"/>
    </source>
</evidence>
<evidence type="ECO:0000313" key="13">
    <source>
        <dbReference type="Proteomes" id="UP000011747"/>
    </source>
</evidence>
<dbReference type="InterPro" id="IPR017476">
    <property type="entry name" value="UDP-Glc/GDP-Man"/>
</dbReference>
<comment type="catalytic activity">
    <reaction evidence="6 7">
        <text>UDP-alpha-D-glucose + 2 NAD(+) + H2O = UDP-alpha-D-glucuronate + 2 NADH + 3 H(+)</text>
        <dbReference type="Rhea" id="RHEA:23596"/>
        <dbReference type="ChEBI" id="CHEBI:15377"/>
        <dbReference type="ChEBI" id="CHEBI:15378"/>
        <dbReference type="ChEBI" id="CHEBI:57540"/>
        <dbReference type="ChEBI" id="CHEBI:57945"/>
        <dbReference type="ChEBI" id="CHEBI:58052"/>
        <dbReference type="ChEBI" id="CHEBI:58885"/>
        <dbReference type="EC" id="1.1.1.22"/>
    </reaction>
</comment>
<dbReference type="PIRSF" id="PIRSF500134">
    <property type="entry name" value="UDPglc_DH_bac"/>
    <property type="match status" value="1"/>
</dbReference>
<feature type="binding site" evidence="10">
    <location>
        <position position="330"/>
    </location>
    <ligand>
        <name>NAD(+)</name>
        <dbReference type="ChEBI" id="CHEBI:57540"/>
    </ligand>
</feature>
<dbReference type="Gene3D" id="3.40.50.720">
    <property type="entry name" value="NAD(P)-binding Rossmann-like Domain"/>
    <property type="match status" value="2"/>
</dbReference>
<feature type="binding site" evidence="9">
    <location>
        <position position="260"/>
    </location>
    <ligand>
        <name>substrate</name>
    </ligand>
</feature>
<feature type="binding site" evidence="10">
    <location>
        <position position="86"/>
    </location>
    <ligand>
        <name>NAD(+)</name>
        <dbReference type="ChEBI" id="CHEBI:57540"/>
    </ligand>
</feature>
<dbReference type="AlphaFoldDB" id="G9QQS7"/>
<dbReference type="NCBIfam" id="TIGR03026">
    <property type="entry name" value="NDP-sugDHase"/>
    <property type="match status" value="1"/>
</dbReference>
<feature type="binding site" evidence="10">
    <location>
        <position position="35"/>
    </location>
    <ligand>
        <name>NAD(+)</name>
        <dbReference type="ChEBI" id="CHEBI:57540"/>
    </ligand>
</feature>
<dbReference type="UniPathway" id="UPA00038">
    <property type="reaction ID" value="UER00491"/>
</dbReference>
<dbReference type="InterPro" id="IPR036291">
    <property type="entry name" value="NAD(P)-bd_dom_sf"/>
</dbReference>
<evidence type="ECO:0000256" key="5">
    <source>
        <dbReference type="ARBA" id="ARBA00023027"/>
    </source>
</evidence>
<proteinExistence type="inferred from homology"/>
<dbReference type="SMART" id="SM00984">
    <property type="entry name" value="UDPG_MGDP_dh_C"/>
    <property type="match status" value="1"/>
</dbReference>
<dbReference type="InterPro" id="IPR001732">
    <property type="entry name" value="UDP-Glc/GDP-Man_DH_N"/>
</dbReference>
<feature type="binding site" evidence="9">
    <location>
        <position position="323"/>
    </location>
    <ligand>
        <name>substrate</name>
    </ligand>
</feature>
<keyword evidence="4 7" id="KW-0560">Oxidoreductase</keyword>
<dbReference type="GO" id="GO:0000271">
    <property type="term" value="P:polysaccharide biosynthetic process"/>
    <property type="evidence" value="ECO:0007669"/>
    <property type="project" value="InterPro"/>
</dbReference>
<dbReference type="InterPro" id="IPR036220">
    <property type="entry name" value="UDP-Glc/GDP-Man_DH_C_sf"/>
</dbReference>
<dbReference type="PANTHER" id="PTHR43750">
    <property type="entry name" value="UDP-GLUCOSE 6-DEHYDROGENASE TUAD"/>
    <property type="match status" value="1"/>
</dbReference>
<dbReference type="GO" id="GO:0006065">
    <property type="term" value="P:UDP-glucuronate biosynthetic process"/>
    <property type="evidence" value="ECO:0007669"/>
    <property type="project" value="UniProtKB-UniPathway"/>
</dbReference>
<protein>
    <recommendedName>
        <fullName evidence="3 7">UDP-glucose 6-dehydrogenase</fullName>
        <ecNumber evidence="3 7">1.1.1.22</ecNumber>
    </recommendedName>
</protein>
<comment type="pathway">
    <text evidence="1">Nucleotide-sugar biosynthesis; UDP-alpha-D-glucuronate biosynthesis; UDP-alpha-D-glucuronate from UDP-alpha-D-glucose: step 1/1.</text>
</comment>
<dbReference type="HOGENOM" id="CLU_023810_1_2_9"/>
<dbReference type="InterPro" id="IPR028357">
    <property type="entry name" value="UDPglc_DH_bac"/>
</dbReference>
<organism evidence="12 13">
    <name type="scientific">Bacillus smithii 7_3_47FAA</name>
    <dbReference type="NCBI Taxonomy" id="665952"/>
    <lineage>
        <taxon>Bacteria</taxon>
        <taxon>Bacillati</taxon>
        <taxon>Bacillota</taxon>
        <taxon>Bacilli</taxon>
        <taxon>Bacillales</taxon>
        <taxon>Bacillaceae</taxon>
        <taxon>Bacillus</taxon>
    </lineage>
</organism>
<dbReference type="SUPFAM" id="SSF52413">
    <property type="entry name" value="UDP-glucose/GDP-mannose dehydrogenase C-terminal domain"/>
    <property type="match status" value="1"/>
</dbReference>
<dbReference type="EC" id="1.1.1.22" evidence="3 7"/>
<dbReference type="EMBL" id="ACWF01000171">
    <property type="protein sequence ID" value="EHL72238.1"/>
    <property type="molecule type" value="Genomic_DNA"/>
</dbReference>
<feature type="binding site" evidence="9">
    <location>
        <position position="207"/>
    </location>
    <ligand>
        <name>substrate</name>
    </ligand>
</feature>
<evidence type="ECO:0000313" key="12">
    <source>
        <dbReference type="EMBL" id="EHL72238.1"/>
    </source>
</evidence>
<evidence type="ECO:0000256" key="4">
    <source>
        <dbReference type="ARBA" id="ARBA00023002"/>
    </source>
</evidence>
<feature type="binding site" evidence="10">
    <location>
        <position position="158"/>
    </location>
    <ligand>
        <name>NAD(+)</name>
        <dbReference type="ChEBI" id="CHEBI:57540"/>
    </ligand>
</feature>
<dbReference type="Gene3D" id="1.20.5.100">
    <property type="entry name" value="Cytochrome c1, transmembrane anchor, C-terminal"/>
    <property type="match status" value="1"/>
</dbReference>
<comment type="similarity">
    <text evidence="2 7">Belongs to the UDP-glucose/GDP-mannose dehydrogenase family.</text>
</comment>
<dbReference type="PANTHER" id="PTHR43750:SF3">
    <property type="entry name" value="UDP-GLUCOSE 6-DEHYDROGENASE TUAD"/>
    <property type="match status" value="1"/>
</dbReference>
<dbReference type="Pfam" id="PF03720">
    <property type="entry name" value="UDPG_MGDP_dh_C"/>
    <property type="match status" value="1"/>
</dbReference>
<feature type="active site" description="Nucleophile" evidence="8">
    <location>
        <position position="263"/>
    </location>
</feature>